<name>A0ABS0EYX3_9BURK</name>
<evidence type="ECO:0000256" key="3">
    <source>
        <dbReference type="ARBA" id="ARBA00030596"/>
    </source>
</evidence>
<reference evidence="4 5" key="1">
    <citation type="submission" date="2020-11" db="EMBL/GenBank/DDBJ databases">
        <title>WGS of Herminiimonas contaminans strain Marseille-Q4544 isolated from planarians Schmidtea mediterranea.</title>
        <authorList>
            <person name="Kangale L."/>
        </authorList>
    </citation>
    <scope>NUCLEOTIDE SEQUENCE [LARGE SCALE GENOMIC DNA]</scope>
    <source>
        <strain evidence="4 5">Marseille-Q4544</strain>
    </source>
</reference>
<comment type="caution">
    <text evidence="4">The sequence shown here is derived from an EMBL/GenBank/DDBJ whole genome shotgun (WGS) entry which is preliminary data.</text>
</comment>
<dbReference type="SUPFAM" id="SSF50249">
    <property type="entry name" value="Nucleic acid-binding proteins"/>
    <property type="match status" value="1"/>
</dbReference>
<keyword evidence="5" id="KW-1185">Reference proteome</keyword>
<proteinExistence type="predicted"/>
<accession>A0ABS0EYX3</accession>
<dbReference type="InterPro" id="IPR012340">
    <property type="entry name" value="NA-bd_OB-fold"/>
</dbReference>
<evidence type="ECO:0000313" key="4">
    <source>
        <dbReference type="EMBL" id="MBF8179804.1"/>
    </source>
</evidence>
<gene>
    <name evidence="4" type="ORF">IXC47_19185</name>
</gene>
<dbReference type="Proteomes" id="UP000657372">
    <property type="component" value="Unassembled WGS sequence"/>
</dbReference>
<organism evidence="4 5">
    <name type="scientific">Herminiimonas contaminans</name>
    <dbReference type="NCBI Taxonomy" id="1111140"/>
    <lineage>
        <taxon>Bacteria</taxon>
        <taxon>Pseudomonadati</taxon>
        <taxon>Pseudomonadota</taxon>
        <taxon>Betaproteobacteria</taxon>
        <taxon>Burkholderiales</taxon>
        <taxon>Oxalobacteraceae</taxon>
        <taxon>Herminiimonas</taxon>
    </lineage>
</organism>
<evidence type="ECO:0000256" key="2">
    <source>
        <dbReference type="ARBA" id="ARBA00023125"/>
    </source>
</evidence>
<keyword evidence="1" id="KW-0235">DNA replication</keyword>
<dbReference type="InterPro" id="IPR003512">
    <property type="entry name" value="Phage_M13_G5P_DNA-bd"/>
</dbReference>
<evidence type="ECO:0000313" key="5">
    <source>
        <dbReference type="Proteomes" id="UP000657372"/>
    </source>
</evidence>
<dbReference type="EMBL" id="JADOEL010000040">
    <property type="protein sequence ID" value="MBF8179804.1"/>
    <property type="molecule type" value="Genomic_DNA"/>
</dbReference>
<evidence type="ECO:0000256" key="1">
    <source>
        <dbReference type="ARBA" id="ARBA00022705"/>
    </source>
</evidence>
<dbReference type="Gene3D" id="2.40.50.140">
    <property type="entry name" value="Nucleic acid-binding proteins"/>
    <property type="match status" value="1"/>
</dbReference>
<keyword evidence="2" id="KW-0238">DNA-binding</keyword>
<dbReference type="Pfam" id="PF02303">
    <property type="entry name" value="Phage_DNA_bind"/>
    <property type="match status" value="1"/>
</dbReference>
<sequence>MTGSWRIDEQEAFAYLADRKGKLHAHPTRITVRLEDGQSPYPIGEYTVAPASFYAGKYNSLMFSVRLVPMRATVKAAA</sequence>
<protein>
    <recommendedName>
        <fullName evidence="3">Single-stranded DNA-binding protein</fullName>
    </recommendedName>
</protein>